<dbReference type="InterPro" id="IPR000595">
    <property type="entry name" value="cNMP-bd_dom"/>
</dbReference>
<evidence type="ECO:0000313" key="6">
    <source>
        <dbReference type="Proteomes" id="UP000018837"/>
    </source>
</evidence>
<evidence type="ECO:0000256" key="3">
    <source>
        <dbReference type="ARBA" id="ARBA00023163"/>
    </source>
</evidence>
<dbReference type="PATRIC" id="fig|1411148.3.peg.2381"/>
<evidence type="ECO:0000256" key="2">
    <source>
        <dbReference type="ARBA" id="ARBA00023125"/>
    </source>
</evidence>
<organism evidence="5 6">
    <name type="scientific">Tannerella sp. oral taxon BU063 isolate Cell 2</name>
    <dbReference type="NCBI Taxonomy" id="1411148"/>
    <lineage>
        <taxon>Bacteria</taxon>
        <taxon>Pseudomonadati</taxon>
        <taxon>Bacteroidota</taxon>
        <taxon>Bacteroidia</taxon>
        <taxon>Bacteroidales</taxon>
        <taxon>Tannerellaceae</taxon>
        <taxon>Tannerella</taxon>
    </lineage>
</organism>
<gene>
    <name evidence="5" type="ORF">N425_14155</name>
</gene>
<dbReference type="CDD" id="cd00038">
    <property type="entry name" value="CAP_ED"/>
    <property type="match status" value="1"/>
</dbReference>
<dbReference type="AlphaFoldDB" id="W2C2A2"/>
<keyword evidence="2" id="KW-0238">DNA-binding</keyword>
<accession>W2C2A2</accession>
<evidence type="ECO:0000313" key="5">
    <source>
        <dbReference type="EMBL" id="ETK00571.1"/>
    </source>
</evidence>
<dbReference type="InterPro" id="IPR036390">
    <property type="entry name" value="WH_DNA-bd_sf"/>
</dbReference>
<dbReference type="PANTHER" id="PTHR24567:SF58">
    <property type="entry name" value="CYCLIC AMP-BINDING REGULATORY PROTEIN"/>
    <property type="match status" value="1"/>
</dbReference>
<dbReference type="GO" id="GO:0005829">
    <property type="term" value="C:cytosol"/>
    <property type="evidence" value="ECO:0007669"/>
    <property type="project" value="TreeGrafter"/>
</dbReference>
<dbReference type="Gene3D" id="2.60.120.10">
    <property type="entry name" value="Jelly Rolls"/>
    <property type="match status" value="1"/>
</dbReference>
<reference evidence="5 6" key="1">
    <citation type="submission" date="2013-11" db="EMBL/GenBank/DDBJ databases">
        <title>Single cell genomics of uncultured Tannerella BU063 (oral taxon 286).</title>
        <authorList>
            <person name="Beall C.J."/>
            <person name="Campbell A.G."/>
            <person name="Griffen A.L."/>
            <person name="Podar M."/>
            <person name="Leys E.J."/>
        </authorList>
    </citation>
    <scope>NUCLEOTIDE SEQUENCE [LARGE SCALE GENOMIC DNA]</scope>
    <source>
        <strain evidence="5">Cell 2</strain>
    </source>
</reference>
<dbReference type="Proteomes" id="UP000018837">
    <property type="component" value="Unassembled WGS sequence"/>
</dbReference>
<dbReference type="GO" id="GO:0003700">
    <property type="term" value="F:DNA-binding transcription factor activity"/>
    <property type="evidence" value="ECO:0007669"/>
    <property type="project" value="TreeGrafter"/>
</dbReference>
<evidence type="ECO:0000256" key="1">
    <source>
        <dbReference type="ARBA" id="ARBA00023015"/>
    </source>
</evidence>
<keyword evidence="1" id="KW-0805">Transcription regulation</keyword>
<proteinExistence type="predicted"/>
<dbReference type="PROSITE" id="PS50042">
    <property type="entry name" value="CNMP_BINDING_3"/>
    <property type="match status" value="1"/>
</dbReference>
<dbReference type="EMBL" id="AYUF01000499">
    <property type="protein sequence ID" value="ETK00571.1"/>
    <property type="molecule type" value="Genomic_DNA"/>
</dbReference>
<dbReference type="GO" id="GO:0003677">
    <property type="term" value="F:DNA binding"/>
    <property type="evidence" value="ECO:0007669"/>
    <property type="project" value="UniProtKB-KW"/>
</dbReference>
<dbReference type="Pfam" id="PF00027">
    <property type="entry name" value="cNMP_binding"/>
    <property type="match status" value="1"/>
</dbReference>
<dbReference type="Pfam" id="PF13545">
    <property type="entry name" value="HTH_Crp_2"/>
    <property type="match status" value="1"/>
</dbReference>
<evidence type="ECO:0000259" key="4">
    <source>
        <dbReference type="PROSITE" id="PS50042"/>
    </source>
</evidence>
<keyword evidence="3" id="KW-0804">Transcription</keyword>
<sequence>MNEISLTESLQQTLFRIPLFDGAPESLRASLTERLDARLYALEKNEIIIHQGAICRSLFVLLEGRVRTDLVDEWGNRVMIETIVAPRSFATPHLFSRDQTLPATFTATMPSTLLMAPRESVFRLISEEPYLLKNFLHVSGNCNHCTSVRLRILTQRTVRNRFVAYLLDRPTGPDGWFTAEHNTSQLAHYLCVTRPALSKEISKMVREGLIAVEGRRYRLLAEQQLRQEMG</sequence>
<dbReference type="SUPFAM" id="SSF46785">
    <property type="entry name" value="Winged helix' DNA-binding domain"/>
    <property type="match status" value="1"/>
</dbReference>
<dbReference type="InterPro" id="IPR012318">
    <property type="entry name" value="HTH_CRP"/>
</dbReference>
<protein>
    <submittedName>
        <fullName evidence="5">Transcriptional regulator</fullName>
    </submittedName>
</protein>
<dbReference type="SUPFAM" id="SSF51206">
    <property type="entry name" value="cAMP-binding domain-like"/>
    <property type="match status" value="1"/>
</dbReference>
<name>W2C2A2_9BACT</name>
<comment type="caution">
    <text evidence="5">The sequence shown here is derived from an EMBL/GenBank/DDBJ whole genome shotgun (WGS) entry which is preliminary data.</text>
</comment>
<dbReference type="InterPro" id="IPR050397">
    <property type="entry name" value="Env_Response_Regulators"/>
</dbReference>
<feature type="domain" description="Cyclic nucleotide-binding" evidence="4">
    <location>
        <begin position="19"/>
        <end position="125"/>
    </location>
</feature>
<dbReference type="InterPro" id="IPR018490">
    <property type="entry name" value="cNMP-bd_dom_sf"/>
</dbReference>
<dbReference type="InterPro" id="IPR014710">
    <property type="entry name" value="RmlC-like_jellyroll"/>
</dbReference>
<dbReference type="PANTHER" id="PTHR24567">
    <property type="entry name" value="CRP FAMILY TRANSCRIPTIONAL REGULATORY PROTEIN"/>
    <property type="match status" value="1"/>
</dbReference>